<accession>A0A084SEN1</accession>
<feature type="region of interest" description="Disordered" evidence="1">
    <location>
        <begin position="125"/>
        <end position="150"/>
    </location>
</feature>
<organism evidence="2 3">
    <name type="scientific">Archangium violaceum Cb vi76</name>
    <dbReference type="NCBI Taxonomy" id="1406225"/>
    <lineage>
        <taxon>Bacteria</taxon>
        <taxon>Pseudomonadati</taxon>
        <taxon>Myxococcota</taxon>
        <taxon>Myxococcia</taxon>
        <taxon>Myxococcales</taxon>
        <taxon>Cystobacterineae</taxon>
        <taxon>Archangiaceae</taxon>
        <taxon>Archangium</taxon>
    </lineage>
</organism>
<proteinExistence type="predicted"/>
<dbReference type="Gene3D" id="1.10.30.50">
    <property type="match status" value="1"/>
</dbReference>
<dbReference type="Proteomes" id="UP000028547">
    <property type="component" value="Unassembled WGS sequence"/>
</dbReference>
<evidence type="ECO:0000256" key="1">
    <source>
        <dbReference type="SAM" id="MobiDB-lite"/>
    </source>
</evidence>
<comment type="caution">
    <text evidence="2">The sequence shown here is derived from an EMBL/GenBank/DDBJ whole genome shotgun (WGS) entry which is preliminary data.</text>
</comment>
<protein>
    <submittedName>
        <fullName evidence="2">Uncharacterized protein</fullName>
    </submittedName>
</protein>
<feature type="compositionally biased region" description="Basic residues" evidence="1">
    <location>
        <begin position="129"/>
        <end position="145"/>
    </location>
</feature>
<reference evidence="2 3" key="1">
    <citation type="submission" date="2014-07" db="EMBL/GenBank/DDBJ databases">
        <title>Draft Genome Sequence of Gephyronic Acid Producer, Cystobacter violaceus Strain Cb vi76.</title>
        <authorList>
            <person name="Stevens D.C."/>
            <person name="Young J."/>
            <person name="Carmichael R."/>
            <person name="Tan J."/>
            <person name="Taylor R.E."/>
        </authorList>
    </citation>
    <scope>NUCLEOTIDE SEQUENCE [LARGE SCALE GENOMIC DNA]</scope>
    <source>
        <strain evidence="2 3">Cb vi76</strain>
    </source>
</reference>
<gene>
    <name evidence="2" type="ORF">Q664_52030</name>
</gene>
<evidence type="ECO:0000313" key="3">
    <source>
        <dbReference type="Proteomes" id="UP000028547"/>
    </source>
</evidence>
<dbReference type="AlphaFoldDB" id="A0A084SEN1"/>
<evidence type="ECO:0000313" key="2">
    <source>
        <dbReference type="EMBL" id="KFA86916.1"/>
    </source>
</evidence>
<dbReference type="EMBL" id="JPMI01000423">
    <property type="protein sequence ID" value="KFA86916.1"/>
    <property type="molecule type" value="Genomic_DNA"/>
</dbReference>
<name>A0A084SEN1_9BACT</name>
<dbReference type="RefSeq" id="WP_043414468.1">
    <property type="nucleotide sequence ID" value="NZ_JPMI01000423.1"/>
</dbReference>
<sequence>MIQLPRLRLDTKVAKTLDEYQAEVLAHRSYTARVAEARRLFSRYNTKKSATFTSVKAVLTKMCSGARRCSYCEDSVADEVEHIWPKDLYPERVFAWKNYCYACGPCNGPKNNQFAVFVGASRSPTPLAHPKRKKGQPAPRLKKPAAGKPVLFDPREDDATRWLTLDILNTFHFVVTAKSGTRDAARAKYTLEVLGLNRSPLPTARAQAFDGYRARLREYCEEKRAGAPTARLVLLRDALLRVSHPSVWVEMKRRHEKVPALKPLFAEAPEALSWEPLPGAAG</sequence>